<protein>
    <submittedName>
        <fullName evidence="1">Uncharacterized protein</fullName>
    </submittedName>
</protein>
<evidence type="ECO:0000313" key="2">
    <source>
        <dbReference type="Proteomes" id="UP001500782"/>
    </source>
</evidence>
<keyword evidence="2" id="KW-1185">Reference proteome</keyword>
<dbReference type="EMBL" id="BAAADJ010000004">
    <property type="protein sequence ID" value="GAA0317533.1"/>
    <property type="molecule type" value="Genomic_DNA"/>
</dbReference>
<name>A0ABN0VUD3_9BACI</name>
<dbReference type="Proteomes" id="UP001500782">
    <property type="component" value="Unassembled WGS sequence"/>
</dbReference>
<sequence length="110" mass="12942">MVDTVMFEKVIHRFIKEDKRKIMDKRRSRDYDKNNSKKNEDEVVKMLTIPLTKSVPTKTVEKKVVENPRKKRSALEISNSIGVHGAFGRTLSDLHKQGNRYGLYYWWGSN</sequence>
<reference evidence="1 2" key="1">
    <citation type="journal article" date="2019" name="Int. J. Syst. Evol. Microbiol.">
        <title>The Global Catalogue of Microorganisms (GCM) 10K type strain sequencing project: providing services to taxonomists for standard genome sequencing and annotation.</title>
        <authorList>
            <consortium name="The Broad Institute Genomics Platform"/>
            <consortium name="The Broad Institute Genome Sequencing Center for Infectious Disease"/>
            <person name="Wu L."/>
            <person name="Ma J."/>
        </authorList>
    </citation>
    <scope>NUCLEOTIDE SEQUENCE [LARGE SCALE GENOMIC DNA]</scope>
    <source>
        <strain evidence="1 2">JCM 9731</strain>
    </source>
</reference>
<proteinExistence type="predicted"/>
<gene>
    <name evidence="1" type="ORF">GCM10008967_05130</name>
</gene>
<organism evidence="1 2">
    <name type="scientific">Bacillus carboniphilus</name>
    <dbReference type="NCBI Taxonomy" id="86663"/>
    <lineage>
        <taxon>Bacteria</taxon>
        <taxon>Bacillati</taxon>
        <taxon>Bacillota</taxon>
        <taxon>Bacilli</taxon>
        <taxon>Bacillales</taxon>
        <taxon>Bacillaceae</taxon>
        <taxon>Bacillus</taxon>
    </lineage>
</organism>
<comment type="caution">
    <text evidence="1">The sequence shown here is derived from an EMBL/GenBank/DDBJ whole genome shotgun (WGS) entry which is preliminary data.</text>
</comment>
<accession>A0ABN0VUD3</accession>
<evidence type="ECO:0000313" key="1">
    <source>
        <dbReference type="EMBL" id="GAA0317533.1"/>
    </source>
</evidence>